<comment type="caution">
    <text evidence="7">The sequence shown here is derived from an EMBL/GenBank/DDBJ whole genome shotgun (WGS) entry which is preliminary data.</text>
</comment>
<dbReference type="AlphaFoldDB" id="U2YS27"/>
<evidence type="ECO:0000256" key="2">
    <source>
        <dbReference type="ARBA" id="ARBA00022722"/>
    </source>
</evidence>
<gene>
    <name evidence="5" type="primary">vapC</name>
    <name evidence="7" type="ORF">MBEHAL_0307</name>
</gene>
<evidence type="ECO:0000259" key="6">
    <source>
        <dbReference type="Pfam" id="PF01850"/>
    </source>
</evidence>
<dbReference type="GO" id="GO:0004540">
    <property type="term" value="F:RNA nuclease activity"/>
    <property type="evidence" value="ECO:0007669"/>
    <property type="project" value="InterPro"/>
</dbReference>
<sequence length="132" mass="14368">MRPFLDTNVFIATVADDPEHGPAAVELLDRDDELLTSVLNVMALRTVLTKKHRLDRARADEIETEIRSDVEVVIPDAEGVMNANDLQQRTLLYPMDCLILACAEGCDATLASFDSELIGNGATNPSALLDGE</sequence>
<accession>U2YS27</accession>
<reference evidence="7 8" key="1">
    <citation type="submission" date="2013-09" db="EMBL/GenBank/DDBJ databases">
        <title>Whole genome sequencing of Halarchaeum acidiphilum strain MH1-52-1.</title>
        <authorList>
            <person name="Shimane Y."/>
            <person name="Minegishi H."/>
            <person name="Nishi S."/>
            <person name="Echigo A."/>
            <person name="Shuto A."/>
            <person name="Konishi M."/>
            <person name="Ito T."/>
            <person name="Ohkuma M."/>
            <person name="Ohta Y."/>
            <person name="Nagano Y."/>
            <person name="Tsubouchi T."/>
            <person name="Mori K."/>
            <person name="Usui K."/>
            <person name="Kamekura M."/>
            <person name="Usami R."/>
            <person name="Takaki Y."/>
            <person name="Hatada Y."/>
        </authorList>
    </citation>
    <scope>NUCLEOTIDE SEQUENCE [LARGE SCALE GENOMIC DNA]</scope>
    <source>
        <strain evidence="7 8">JCM 16109</strain>
    </source>
</reference>
<dbReference type="Gene3D" id="3.40.50.1010">
    <property type="entry name" value="5'-nuclease"/>
    <property type="match status" value="1"/>
</dbReference>
<evidence type="ECO:0000313" key="8">
    <source>
        <dbReference type="Proteomes" id="UP000016986"/>
    </source>
</evidence>
<evidence type="ECO:0000256" key="5">
    <source>
        <dbReference type="HAMAP-Rule" id="MF_00265"/>
    </source>
</evidence>
<evidence type="ECO:0000256" key="1">
    <source>
        <dbReference type="ARBA" id="ARBA00022649"/>
    </source>
</evidence>
<dbReference type="InterPro" id="IPR022907">
    <property type="entry name" value="VapC_family"/>
</dbReference>
<dbReference type="InterPro" id="IPR002716">
    <property type="entry name" value="PIN_dom"/>
</dbReference>
<evidence type="ECO:0000256" key="3">
    <source>
        <dbReference type="ARBA" id="ARBA00022723"/>
    </source>
</evidence>
<dbReference type="GO" id="GO:0000287">
    <property type="term" value="F:magnesium ion binding"/>
    <property type="evidence" value="ECO:0007669"/>
    <property type="project" value="UniProtKB-UniRule"/>
</dbReference>
<dbReference type="OrthoDB" id="40200at2157"/>
<keyword evidence="3 5" id="KW-0479">Metal-binding</keyword>
<dbReference type="InterPro" id="IPR029060">
    <property type="entry name" value="PIN-like_dom_sf"/>
</dbReference>
<organism evidence="7 8">
    <name type="scientific">Halarchaeum acidiphilum MH1-52-1</name>
    <dbReference type="NCBI Taxonomy" id="1261545"/>
    <lineage>
        <taxon>Archaea</taxon>
        <taxon>Methanobacteriati</taxon>
        <taxon>Methanobacteriota</taxon>
        <taxon>Stenosarchaea group</taxon>
        <taxon>Halobacteria</taxon>
        <taxon>Halobacteriales</taxon>
        <taxon>Halobacteriaceae</taxon>
    </lineage>
</organism>
<dbReference type="SUPFAM" id="SSF88723">
    <property type="entry name" value="PIN domain-like"/>
    <property type="match status" value="1"/>
</dbReference>
<keyword evidence="2 5" id="KW-0540">Nuclease</keyword>
<evidence type="ECO:0000313" key="7">
    <source>
        <dbReference type="EMBL" id="GAD51547.1"/>
    </source>
</evidence>
<keyword evidence="1 5" id="KW-1277">Toxin-antitoxin system</keyword>
<keyword evidence="8" id="KW-1185">Reference proteome</keyword>
<dbReference type="RefSeq" id="WP_020221015.1">
    <property type="nucleotide sequence ID" value="NZ_BANO01000025.1"/>
</dbReference>
<keyword evidence="5" id="KW-0800">Toxin</keyword>
<dbReference type="EC" id="3.1.-.-" evidence="5"/>
<comment type="similarity">
    <text evidence="5">Belongs to the PINc/VapC protein family.</text>
</comment>
<dbReference type="GO" id="GO:0090729">
    <property type="term" value="F:toxin activity"/>
    <property type="evidence" value="ECO:0007669"/>
    <property type="project" value="UniProtKB-KW"/>
</dbReference>
<dbReference type="GO" id="GO:0016787">
    <property type="term" value="F:hydrolase activity"/>
    <property type="evidence" value="ECO:0007669"/>
    <property type="project" value="UniProtKB-KW"/>
</dbReference>
<feature type="binding site" evidence="5">
    <location>
        <position position="96"/>
    </location>
    <ligand>
        <name>Mg(2+)</name>
        <dbReference type="ChEBI" id="CHEBI:18420"/>
    </ligand>
</feature>
<protein>
    <recommendedName>
        <fullName evidence="5">Ribonuclease VapC</fullName>
        <shortName evidence="5">RNase VapC</shortName>
        <ecNumber evidence="5">3.1.-.-</ecNumber>
    </recommendedName>
    <alternativeName>
        <fullName evidence="5">Putative toxin VapC</fullName>
    </alternativeName>
</protein>
<dbReference type="eggNOG" id="arCOG02730">
    <property type="taxonomic scope" value="Archaea"/>
</dbReference>
<dbReference type="Pfam" id="PF01850">
    <property type="entry name" value="PIN"/>
    <property type="match status" value="1"/>
</dbReference>
<comment type="function">
    <text evidence="5">Toxic component of a toxin-antitoxin (TA) system. An RNase.</text>
</comment>
<name>U2YS27_9EURY</name>
<dbReference type="HAMAP" id="MF_00265">
    <property type="entry name" value="VapC_Nob1"/>
    <property type="match status" value="1"/>
</dbReference>
<feature type="binding site" evidence="5">
    <location>
        <position position="6"/>
    </location>
    <ligand>
        <name>Mg(2+)</name>
        <dbReference type="ChEBI" id="CHEBI:18420"/>
    </ligand>
</feature>
<comment type="cofactor">
    <cofactor evidence="5">
        <name>Mg(2+)</name>
        <dbReference type="ChEBI" id="CHEBI:18420"/>
    </cofactor>
</comment>
<dbReference type="EMBL" id="BATA01000004">
    <property type="protein sequence ID" value="GAD51547.1"/>
    <property type="molecule type" value="Genomic_DNA"/>
</dbReference>
<keyword evidence="5" id="KW-0460">Magnesium</keyword>
<feature type="domain" description="PIN" evidence="6">
    <location>
        <begin position="4"/>
        <end position="117"/>
    </location>
</feature>
<keyword evidence="4 5" id="KW-0378">Hydrolase</keyword>
<proteinExistence type="inferred from homology"/>
<evidence type="ECO:0000256" key="4">
    <source>
        <dbReference type="ARBA" id="ARBA00022801"/>
    </source>
</evidence>
<dbReference type="Proteomes" id="UP000016986">
    <property type="component" value="Unassembled WGS sequence"/>
</dbReference>